<evidence type="ECO:0000256" key="1">
    <source>
        <dbReference type="ARBA" id="ARBA00022942"/>
    </source>
</evidence>
<dbReference type="InterPro" id="IPR029055">
    <property type="entry name" value="Ntn_hydrolases_N"/>
</dbReference>
<proteinExistence type="predicted"/>
<dbReference type="Pfam" id="PF00227">
    <property type="entry name" value="Proteasome"/>
    <property type="match status" value="1"/>
</dbReference>
<reference evidence="4" key="1">
    <citation type="submission" date="2016-11" db="UniProtKB">
        <authorList>
            <consortium name="WormBaseParasite"/>
        </authorList>
    </citation>
    <scope>IDENTIFICATION</scope>
</reference>
<keyword evidence="3" id="KW-1185">Reference proteome</keyword>
<dbReference type="InterPro" id="IPR000426">
    <property type="entry name" value="Proteasome_asu_N"/>
</dbReference>
<dbReference type="WBParaSite" id="maker-unitig_44548-snap-gene-0.3-mRNA-1">
    <property type="protein sequence ID" value="maker-unitig_44548-snap-gene-0.3-mRNA-1"/>
    <property type="gene ID" value="maker-unitig_44548-snap-gene-0.3"/>
</dbReference>
<dbReference type="AlphaFoldDB" id="A0A1I8FRC7"/>
<dbReference type="PANTHER" id="PTHR11599">
    <property type="entry name" value="PROTEASOME SUBUNIT ALPHA/BETA"/>
    <property type="match status" value="1"/>
</dbReference>
<evidence type="ECO:0000259" key="2">
    <source>
        <dbReference type="SMART" id="SM00948"/>
    </source>
</evidence>
<sequence length="229" mass="25861">QFIGIMFLTRTEYDRGVNTFSPEGRLFQVRIAWPSWPVEKRVTSNLLVPSSIEKIFEVDKHIGCARSGRRRAHLIERARVEATHHWFVHGEQIHVEDVTRSVSNMALAFGDDASKGAMSRPSAWHCCSLEWTPPAPGCSTWTLLAPTLIISYRQRSRGCPAAAEEAYHSGMSLRDALVLALKILKQVMEEKLDMTNVEVVTVTPDRKYHLLARRRWRPSLPEVGSSSGP</sequence>
<dbReference type="InterPro" id="IPR001353">
    <property type="entry name" value="Proteasome_sua/b"/>
</dbReference>
<name>A0A1I8FRC7_9PLAT</name>
<feature type="domain" description="Proteasome alpha-type subunits" evidence="2">
    <location>
        <begin position="13"/>
        <end position="35"/>
    </location>
</feature>
<dbReference type="GO" id="GO:0019773">
    <property type="term" value="C:proteasome core complex, alpha-subunit complex"/>
    <property type="evidence" value="ECO:0007669"/>
    <property type="project" value="InterPro"/>
</dbReference>
<keyword evidence="1" id="KW-0647">Proteasome</keyword>
<dbReference type="Proteomes" id="UP000095280">
    <property type="component" value="Unplaced"/>
</dbReference>
<dbReference type="Gene3D" id="3.60.20.10">
    <property type="entry name" value="Glutamine Phosphoribosylpyrophosphate, subunit 1, domain 1"/>
    <property type="match status" value="2"/>
</dbReference>
<dbReference type="GO" id="GO:0006511">
    <property type="term" value="P:ubiquitin-dependent protein catabolic process"/>
    <property type="evidence" value="ECO:0007669"/>
    <property type="project" value="InterPro"/>
</dbReference>
<dbReference type="InterPro" id="IPR050115">
    <property type="entry name" value="Proteasome_alpha"/>
</dbReference>
<protein>
    <submittedName>
        <fullName evidence="4">PROTEASOME_ALPHA_1 domain-containing protein</fullName>
    </submittedName>
</protein>
<dbReference type="SUPFAM" id="SSF56235">
    <property type="entry name" value="N-terminal nucleophile aminohydrolases (Ntn hydrolases)"/>
    <property type="match status" value="1"/>
</dbReference>
<evidence type="ECO:0000313" key="4">
    <source>
        <dbReference type="WBParaSite" id="maker-unitig_44548-snap-gene-0.3-mRNA-1"/>
    </source>
</evidence>
<accession>A0A1I8FRC7</accession>
<dbReference type="SMART" id="SM00948">
    <property type="entry name" value="Proteasome_A_N"/>
    <property type="match status" value="1"/>
</dbReference>
<evidence type="ECO:0000313" key="3">
    <source>
        <dbReference type="Proteomes" id="UP000095280"/>
    </source>
</evidence>
<dbReference type="Pfam" id="PF10584">
    <property type="entry name" value="Proteasome_A_N"/>
    <property type="match status" value="1"/>
</dbReference>
<organism evidence="3 4">
    <name type="scientific">Macrostomum lignano</name>
    <dbReference type="NCBI Taxonomy" id="282301"/>
    <lineage>
        <taxon>Eukaryota</taxon>
        <taxon>Metazoa</taxon>
        <taxon>Spiralia</taxon>
        <taxon>Lophotrochozoa</taxon>
        <taxon>Platyhelminthes</taxon>
        <taxon>Rhabditophora</taxon>
        <taxon>Macrostomorpha</taxon>
        <taxon>Macrostomida</taxon>
        <taxon>Macrostomidae</taxon>
        <taxon>Macrostomum</taxon>
    </lineage>
</organism>